<name>A0A7X6HCE7_9MICC</name>
<comment type="caution">
    <text evidence="5">The sequence shown here is derived from an EMBL/GenBank/DDBJ whole genome shotgun (WGS) entry which is preliminary data.</text>
</comment>
<dbReference type="AlphaFoldDB" id="A0A7X6HCE7"/>
<dbReference type="Gene3D" id="2.60.200.20">
    <property type="match status" value="1"/>
</dbReference>
<feature type="domain" description="FHA" evidence="4">
    <location>
        <begin position="32"/>
        <end position="81"/>
    </location>
</feature>
<evidence type="ECO:0000259" key="4">
    <source>
        <dbReference type="PROSITE" id="PS50006"/>
    </source>
</evidence>
<feature type="region of interest" description="Disordered" evidence="2">
    <location>
        <begin position="181"/>
        <end position="200"/>
    </location>
</feature>
<evidence type="ECO:0000313" key="5">
    <source>
        <dbReference type="EMBL" id="NKX53346.1"/>
    </source>
</evidence>
<proteinExistence type="predicted"/>
<evidence type="ECO:0000256" key="2">
    <source>
        <dbReference type="SAM" id="MobiDB-lite"/>
    </source>
</evidence>
<dbReference type="EMBL" id="JAAZSQ010000001">
    <property type="protein sequence ID" value="NKX53346.1"/>
    <property type="molecule type" value="Genomic_DNA"/>
</dbReference>
<protein>
    <submittedName>
        <fullName evidence="5">FHA domain-containing protein</fullName>
    </submittedName>
</protein>
<dbReference type="Proteomes" id="UP000544090">
    <property type="component" value="Unassembled WGS sequence"/>
</dbReference>
<keyword evidence="6" id="KW-1185">Reference proteome</keyword>
<dbReference type="RefSeq" id="WP_168484664.1">
    <property type="nucleotide sequence ID" value="NZ_JAAZSQ010000001.1"/>
</dbReference>
<gene>
    <name evidence="5" type="ORF">HGG74_02095</name>
</gene>
<dbReference type="SUPFAM" id="SSF49879">
    <property type="entry name" value="SMAD/FHA domain"/>
    <property type="match status" value="1"/>
</dbReference>
<dbReference type="InterPro" id="IPR008984">
    <property type="entry name" value="SMAD_FHA_dom_sf"/>
</dbReference>
<keyword evidence="1" id="KW-0597">Phosphoprotein</keyword>
<evidence type="ECO:0000256" key="3">
    <source>
        <dbReference type="SAM" id="Phobius"/>
    </source>
</evidence>
<keyword evidence="3" id="KW-0812">Transmembrane</keyword>
<reference evidence="5 6" key="1">
    <citation type="submission" date="2020-04" db="EMBL/GenBank/DDBJ databases">
        <title>Arthrobacter sp. nov.</title>
        <authorList>
            <person name="Liu S."/>
        </authorList>
    </citation>
    <scope>NUCLEOTIDE SEQUENCE [LARGE SCALE GENOMIC DNA]</scope>
    <source>
        <strain evidence="5 6">E918</strain>
    </source>
</reference>
<keyword evidence="3" id="KW-1133">Transmembrane helix</keyword>
<evidence type="ECO:0000256" key="1">
    <source>
        <dbReference type="ARBA" id="ARBA00022553"/>
    </source>
</evidence>
<dbReference type="InterPro" id="IPR000253">
    <property type="entry name" value="FHA_dom"/>
</dbReference>
<organism evidence="5 6">
    <name type="scientific">Arthrobacter mobilis</name>
    <dbReference type="NCBI Taxonomy" id="2724944"/>
    <lineage>
        <taxon>Bacteria</taxon>
        <taxon>Bacillati</taxon>
        <taxon>Actinomycetota</taxon>
        <taxon>Actinomycetes</taxon>
        <taxon>Micrococcales</taxon>
        <taxon>Micrococcaceae</taxon>
        <taxon>Arthrobacter</taxon>
    </lineage>
</organism>
<dbReference type="CDD" id="cd00060">
    <property type="entry name" value="FHA"/>
    <property type="match status" value="1"/>
</dbReference>
<keyword evidence="3" id="KW-0472">Membrane</keyword>
<feature type="transmembrane region" description="Helical" evidence="3">
    <location>
        <begin position="219"/>
        <end position="245"/>
    </location>
</feature>
<dbReference type="Pfam" id="PF00498">
    <property type="entry name" value="FHA"/>
    <property type="match status" value="1"/>
</dbReference>
<dbReference type="SMART" id="SM00240">
    <property type="entry name" value="FHA"/>
    <property type="match status" value="1"/>
</dbReference>
<feature type="transmembrane region" description="Helical" evidence="3">
    <location>
        <begin position="156"/>
        <end position="175"/>
    </location>
</feature>
<accession>A0A7X6HCE7</accession>
<dbReference type="PROSITE" id="PS50006">
    <property type="entry name" value="FHA_DOMAIN"/>
    <property type="match status" value="1"/>
</dbReference>
<sequence length="425" mass="43560">MTAGTGPAGGNSFVTARGTPGPKVIVIPAGRASVGRGPDVSVRLDFDGVSRHHANLETYRGRTTLTDAGSRNGTWVNGTRITGPVLLSHGDVVQFGTLRLQFREPVARPVAGPATVAPAKEGSGLGTTLLVAGACEAVVLLGNVAATFFAGWTGTLSWLVAPVVAVLVAMGKVLVEHFGKRQSPEPVTRETGPYRPAAGADPYSGAAGPAPVRRPVVPALAAIVLVLGVGGLAVTAGVRFVTGWLTGNEPGVERLVETASNDIGGIVLTVDSVRNTRHFTRVGVTVRNGLSHSITLPLFGNAYLTDQDGKTLEADPGRSDWSETIVPGGFRRGTLVFPGHVRGSDTTVSLSFATVFGHGFGGPPSLELGGIRLDEVPEGGPGARPAANLLPAGSQGGRLARVHEAAGENDLLLLAALNDAGVTHR</sequence>
<evidence type="ECO:0000313" key="6">
    <source>
        <dbReference type="Proteomes" id="UP000544090"/>
    </source>
</evidence>